<dbReference type="GO" id="GO:0000977">
    <property type="term" value="F:RNA polymerase II transcription regulatory region sequence-specific DNA binding"/>
    <property type="evidence" value="ECO:0007669"/>
    <property type="project" value="TreeGrafter"/>
</dbReference>
<evidence type="ECO:0000256" key="6">
    <source>
        <dbReference type="ARBA" id="ARBA00023242"/>
    </source>
</evidence>
<keyword evidence="1" id="KW-0479">Metal-binding</keyword>
<dbReference type="SUPFAM" id="SSF57701">
    <property type="entry name" value="Zn2/Cys6 DNA-binding domain"/>
    <property type="match status" value="1"/>
</dbReference>
<keyword evidence="4" id="KW-0238">DNA-binding</keyword>
<dbReference type="AlphaFoldDB" id="A1CGE8"/>
<dbReference type="VEuPathDB" id="FungiDB:ACLA_066640"/>
<evidence type="ECO:0000313" key="8">
    <source>
        <dbReference type="EMBL" id="EAW11028.1"/>
    </source>
</evidence>
<evidence type="ECO:0000256" key="2">
    <source>
        <dbReference type="ARBA" id="ARBA00022833"/>
    </source>
</evidence>
<dbReference type="OMA" id="QTCGNER"/>
<dbReference type="GeneID" id="4704465"/>
<feature type="region of interest" description="Disordered" evidence="7">
    <location>
        <begin position="1"/>
        <end position="37"/>
    </location>
</feature>
<protein>
    <submittedName>
        <fullName evidence="8">C6 zinc finger domain protein</fullName>
    </submittedName>
</protein>
<dbReference type="OrthoDB" id="2538135at2759"/>
<keyword evidence="5" id="KW-0804">Transcription</keyword>
<dbReference type="EMBL" id="DS027053">
    <property type="protein sequence ID" value="EAW11028.1"/>
    <property type="molecule type" value="Genomic_DNA"/>
</dbReference>
<keyword evidence="3" id="KW-0805">Transcription regulation</keyword>
<evidence type="ECO:0000256" key="4">
    <source>
        <dbReference type="ARBA" id="ARBA00023125"/>
    </source>
</evidence>
<proteinExistence type="predicted"/>
<dbReference type="InterPro" id="IPR050335">
    <property type="entry name" value="ERT1_acuK_gluconeogen_tf"/>
</dbReference>
<feature type="compositionally biased region" description="Basic and acidic residues" evidence="7">
    <location>
        <begin position="19"/>
        <end position="28"/>
    </location>
</feature>
<dbReference type="PANTHER" id="PTHR47659">
    <property type="entry name" value="ZN(II)2CYS6 TRANSCRIPTION FACTOR (EUROFUNG)-RELATED"/>
    <property type="match status" value="1"/>
</dbReference>
<dbReference type="GO" id="GO:0009267">
    <property type="term" value="P:cellular response to starvation"/>
    <property type="evidence" value="ECO:0007669"/>
    <property type="project" value="TreeGrafter"/>
</dbReference>
<dbReference type="PANTHER" id="PTHR47659:SF1">
    <property type="entry name" value="TRANSCRIPTION ACTIVATOR OF GLUCONEOGENESIS ERT1"/>
    <property type="match status" value="1"/>
</dbReference>
<dbReference type="GO" id="GO:0000981">
    <property type="term" value="F:DNA-binding transcription factor activity, RNA polymerase II-specific"/>
    <property type="evidence" value="ECO:0007669"/>
    <property type="project" value="InterPro"/>
</dbReference>
<sequence>MPSNQNSTYTSSLNGKRKSTTDAKDPSRPRRKKARRACSACQKSHQTCGNERPCGSCVKRGMAESCRDGIRKKPKYLEEGSYRVFTIQYGLPYTNLQFAQPIELPPSRDIEVQSSLPNTPPGQGLYACPDLSPWSICAEDPFIGQDLNCEQSEMGDTCYMDSPQSDVSEEADKPDSLLAFAIGSGWSSTFLQSEYGGGPV</sequence>
<evidence type="ECO:0000313" key="9">
    <source>
        <dbReference type="Proteomes" id="UP000006701"/>
    </source>
</evidence>
<keyword evidence="2" id="KW-0862">Zinc</keyword>
<evidence type="ECO:0000256" key="7">
    <source>
        <dbReference type="SAM" id="MobiDB-lite"/>
    </source>
</evidence>
<evidence type="ECO:0000256" key="5">
    <source>
        <dbReference type="ARBA" id="ARBA00023163"/>
    </source>
</evidence>
<reference evidence="8 9" key="1">
    <citation type="journal article" date="2008" name="PLoS Genet.">
        <title>Genomic islands in the pathogenic filamentous fungus Aspergillus fumigatus.</title>
        <authorList>
            <person name="Fedorova N.D."/>
            <person name="Khaldi N."/>
            <person name="Joardar V.S."/>
            <person name="Maiti R."/>
            <person name="Amedeo P."/>
            <person name="Anderson M.J."/>
            <person name="Crabtree J."/>
            <person name="Silva J.C."/>
            <person name="Badger J.H."/>
            <person name="Albarraq A."/>
            <person name="Angiuoli S."/>
            <person name="Bussey H."/>
            <person name="Bowyer P."/>
            <person name="Cotty P.J."/>
            <person name="Dyer P.S."/>
            <person name="Egan A."/>
            <person name="Galens K."/>
            <person name="Fraser-Liggett C.M."/>
            <person name="Haas B.J."/>
            <person name="Inman J.M."/>
            <person name="Kent R."/>
            <person name="Lemieux S."/>
            <person name="Malavazi I."/>
            <person name="Orvis J."/>
            <person name="Roemer T."/>
            <person name="Ronning C.M."/>
            <person name="Sundaram J.P."/>
            <person name="Sutton G."/>
            <person name="Turner G."/>
            <person name="Venter J.C."/>
            <person name="White O.R."/>
            <person name="Whitty B.R."/>
            <person name="Youngman P."/>
            <person name="Wolfe K.H."/>
            <person name="Goldman G.H."/>
            <person name="Wortman J.R."/>
            <person name="Jiang B."/>
            <person name="Denning D.W."/>
            <person name="Nierman W.C."/>
        </authorList>
    </citation>
    <scope>NUCLEOTIDE SEQUENCE [LARGE SCALE GENOMIC DNA]</scope>
    <source>
        <strain evidence="9">ATCC 1007 / CBS 513.65 / DSM 816 / NCTC 3887 / NRRL 1</strain>
    </source>
</reference>
<accession>A1CGE8</accession>
<dbReference type="InterPro" id="IPR036864">
    <property type="entry name" value="Zn2-C6_fun-type_DNA-bd_sf"/>
</dbReference>
<evidence type="ECO:0000256" key="1">
    <source>
        <dbReference type="ARBA" id="ARBA00022723"/>
    </source>
</evidence>
<keyword evidence="9" id="KW-1185">Reference proteome</keyword>
<keyword evidence="6" id="KW-0539">Nucleus</keyword>
<feature type="compositionally biased region" description="Polar residues" evidence="7">
    <location>
        <begin position="1"/>
        <end position="14"/>
    </location>
</feature>
<name>A1CGE8_ASPCL</name>
<dbReference type="GO" id="GO:0008270">
    <property type="term" value="F:zinc ion binding"/>
    <property type="evidence" value="ECO:0007669"/>
    <property type="project" value="InterPro"/>
</dbReference>
<dbReference type="RefSeq" id="XP_001272454.1">
    <property type="nucleotide sequence ID" value="XM_001272453.1"/>
</dbReference>
<gene>
    <name evidence="8" type="ORF">ACLA_066640</name>
</gene>
<dbReference type="Proteomes" id="UP000006701">
    <property type="component" value="Unassembled WGS sequence"/>
</dbReference>
<evidence type="ECO:0000256" key="3">
    <source>
        <dbReference type="ARBA" id="ARBA00023015"/>
    </source>
</evidence>
<dbReference type="GO" id="GO:0005634">
    <property type="term" value="C:nucleus"/>
    <property type="evidence" value="ECO:0007669"/>
    <property type="project" value="TreeGrafter"/>
</dbReference>
<dbReference type="HOGENOM" id="CLU_1365966_0_0_1"/>
<dbReference type="KEGG" id="act:ACLA_066640"/>
<organism evidence="8 9">
    <name type="scientific">Aspergillus clavatus (strain ATCC 1007 / CBS 513.65 / DSM 816 / NCTC 3887 / NRRL 1 / QM 1276 / 107)</name>
    <dbReference type="NCBI Taxonomy" id="344612"/>
    <lineage>
        <taxon>Eukaryota</taxon>
        <taxon>Fungi</taxon>
        <taxon>Dikarya</taxon>
        <taxon>Ascomycota</taxon>
        <taxon>Pezizomycotina</taxon>
        <taxon>Eurotiomycetes</taxon>
        <taxon>Eurotiomycetidae</taxon>
        <taxon>Eurotiales</taxon>
        <taxon>Aspergillaceae</taxon>
        <taxon>Aspergillus</taxon>
        <taxon>Aspergillus subgen. Fumigati</taxon>
    </lineage>
</organism>